<evidence type="ECO:0000259" key="1">
    <source>
        <dbReference type="Pfam" id="PF03625"/>
    </source>
</evidence>
<dbReference type="Gene3D" id="3.30.310.70">
    <property type="entry name" value="TT1751-like domain"/>
    <property type="match status" value="1"/>
</dbReference>
<dbReference type="CDD" id="cd14797">
    <property type="entry name" value="DUF302"/>
    <property type="match status" value="1"/>
</dbReference>
<dbReference type="SUPFAM" id="SSF103247">
    <property type="entry name" value="TT1751-like"/>
    <property type="match status" value="1"/>
</dbReference>
<dbReference type="RefSeq" id="WP_012823527.1">
    <property type="nucleotide sequence ID" value="NC_013422.1"/>
</dbReference>
<reference evidence="2 3" key="1">
    <citation type="submission" date="2009-10" db="EMBL/GenBank/DDBJ databases">
        <title>Complete sequence of Halothiobacillus neapolitanus c2.</title>
        <authorList>
            <consortium name="US DOE Joint Genome Institute"/>
            <person name="Lucas S."/>
            <person name="Copeland A."/>
            <person name="Lapidus A."/>
            <person name="Glavina del Rio T."/>
            <person name="Tice H."/>
            <person name="Bruce D."/>
            <person name="Goodwin L."/>
            <person name="Pitluck S."/>
            <person name="Davenport K."/>
            <person name="Brettin T."/>
            <person name="Detter J.C."/>
            <person name="Han C."/>
            <person name="Tapia R."/>
            <person name="Larimer F."/>
            <person name="Land M."/>
            <person name="Hauser L."/>
            <person name="Kyrpides N."/>
            <person name="Mikhailova N."/>
            <person name="Kerfeld C."/>
            <person name="Cannon G."/>
            <person name="Heinhort S."/>
        </authorList>
    </citation>
    <scope>NUCLEOTIDE SEQUENCE [LARGE SCALE GENOMIC DNA]</scope>
    <source>
        <strain evidence="3">ATCC 23641 / c2</strain>
    </source>
</reference>
<dbReference type="InterPro" id="IPR005180">
    <property type="entry name" value="DUF302"/>
</dbReference>
<dbReference type="InterPro" id="IPR035923">
    <property type="entry name" value="TT1751-like_sf"/>
</dbReference>
<dbReference type="eggNOG" id="COG3439">
    <property type="taxonomic scope" value="Bacteria"/>
</dbReference>
<dbReference type="KEGG" id="hna:Hneap_0638"/>
<name>D0KYG8_HALNC</name>
<dbReference type="AlphaFoldDB" id="D0KYG8"/>
<evidence type="ECO:0000313" key="3">
    <source>
        <dbReference type="Proteomes" id="UP000009102"/>
    </source>
</evidence>
<sequence length="189" mass="20890">MRNLLKASVLGVAIMSLSGCGFLSIKDKLDPQAMDVYSGMYDRFVSSGGDLGAATVWRMEVDKGLGPDDIKQSIESASVGTGLKNVGEMPLSKQLELETGKKQRYLMIYQYCSPSIARQAVDFSPYFSAYLPCRIAVVEDKEGRYWLYGLNMDMFVHGGKNMPEPFKSNAQHVRDSMMKMMEAGAHGGF</sequence>
<dbReference type="STRING" id="555778.Hneap_0638"/>
<organism evidence="2 3">
    <name type="scientific">Halothiobacillus neapolitanus (strain ATCC 23641 / DSM 15147 / CIP 104769 / NCIMB 8539 / c2)</name>
    <name type="common">Thiobacillus neapolitanus</name>
    <dbReference type="NCBI Taxonomy" id="555778"/>
    <lineage>
        <taxon>Bacteria</taxon>
        <taxon>Pseudomonadati</taxon>
        <taxon>Pseudomonadota</taxon>
        <taxon>Gammaproteobacteria</taxon>
        <taxon>Chromatiales</taxon>
        <taxon>Halothiobacillaceae</taxon>
        <taxon>Halothiobacillus</taxon>
    </lineage>
</organism>
<dbReference type="EMBL" id="CP001801">
    <property type="protein sequence ID" value="ACX95491.1"/>
    <property type="molecule type" value="Genomic_DNA"/>
</dbReference>
<dbReference type="Pfam" id="PF03625">
    <property type="entry name" value="DUF302"/>
    <property type="match status" value="1"/>
</dbReference>
<accession>D0KYG8</accession>
<proteinExistence type="predicted"/>
<dbReference type="HOGENOM" id="CLU_108952_0_0_6"/>
<gene>
    <name evidence="2" type="ordered locus">Hneap_0638</name>
</gene>
<feature type="domain" description="DUF302" evidence="1">
    <location>
        <begin position="91"/>
        <end position="148"/>
    </location>
</feature>
<protein>
    <recommendedName>
        <fullName evidence="1">DUF302 domain-containing protein</fullName>
    </recommendedName>
</protein>
<keyword evidence="3" id="KW-1185">Reference proteome</keyword>
<dbReference type="Proteomes" id="UP000009102">
    <property type="component" value="Chromosome"/>
</dbReference>
<evidence type="ECO:0000313" key="2">
    <source>
        <dbReference type="EMBL" id="ACX95491.1"/>
    </source>
</evidence>
<dbReference type="PROSITE" id="PS51257">
    <property type="entry name" value="PROKAR_LIPOPROTEIN"/>
    <property type="match status" value="1"/>
</dbReference>
<dbReference type="OrthoDB" id="9783833at2"/>